<dbReference type="Pfam" id="PF15979">
    <property type="entry name" value="Glyco_hydro_115"/>
    <property type="match status" value="1"/>
</dbReference>
<evidence type="ECO:0000313" key="2">
    <source>
        <dbReference type="EMBL" id="GAL64341.1"/>
    </source>
</evidence>
<dbReference type="Gene3D" id="3.30.379.10">
    <property type="entry name" value="Chitobiase/beta-hexosaminidase domain 2-like"/>
    <property type="match status" value="1"/>
</dbReference>
<dbReference type="GO" id="GO:0005975">
    <property type="term" value="P:carbohydrate metabolic process"/>
    <property type="evidence" value="ECO:0007669"/>
    <property type="project" value="UniProtKB-ARBA"/>
</dbReference>
<dbReference type="PANTHER" id="PTHR37842:SF2">
    <property type="entry name" value="GYLCOSYL HYDROLASE 115 C-TERMINAL DOMAIN-CONTAINING PROTEIN"/>
    <property type="match status" value="1"/>
</dbReference>
<dbReference type="CDD" id="cd00551">
    <property type="entry name" value="AmyAc_family"/>
    <property type="match status" value="1"/>
</dbReference>
<dbReference type="InterPro" id="IPR042301">
    <property type="entry name" value="GH115_sf"/>
</dbReference>
<organism evidence="2 3">
    <name type="scientific">Algibacter lectus</name>
    <dbReference type="NCBI Taxonomy" id="221126"/>
    <lineage>
        <taxon>Bacteria</taxon>
        <taxon>Pseudomonadati</taxon>
        <taxon>Bacteroidota</taxon>
        <taxon>Flavobacteriia</taxon>
        <taxon>Flavobacteriales</taxon>
        <taxon>Flavobacteriaceae</taxon>
        <taxon>Algibacter</taxon>
    </lineage>
</organism>
<name>A0A090VHX0_9FLAO</name>
<accession>A0A090VHX0</accession>
<dbReference type="SUPFAM" id="SSF51445">
    <property type="entry name" value="(Trans)glycosidases"/>
    <property type="match status" value="1"/>
</dbReference>
<dbReference type="InterPro" id="IPR031924">
    <property type="entry name" value="GH115"/>
</dbReference>
<comment type="caution">
    <text evidence="2">The sequence shown here is derived from an EMBL/GenBank/DDBJ whole genome shotgun (WGS) entry which is preliminary data.</text>
</comment>
<dbReference type="GO" id="GO:0016787">
    <property type="term" value="F:hydrolase activity"/>
    <property type="evidence" value="ECO:0007669"/>
    <property type="project" value="UniProtKB-KW"/>
</dbReference>
<dbReference type="Proteomes" id="UP000029644">
    <property type="component" value="Unassembled WGS sequence"/>
</dbReference>
<evidence type="ECO:0000313" key="3">
    <source>
        <dbReference type="Proteomes" id="UP000029644"/>
    </source>
</evidence>
<reference evidence="2 3" key="1">
    <citation type="journal article" date="2014" name="Genome Announc.">
        <title>Draft Genome Sequences of Marine Flavobacterium Algibacter lectus Strains SS8 and NR4.</title>
        <authorList>
            <person name="Takatani N."/>
            <person name="Nakanishi M."/>
            <person name="Meirelles P."/>
            <person name="Mino S."/>
            <person name="Suda W."/>
            <person name="Oshima K."/>
            <person name="Hattori M."/>
            <person name="Ohkuma M."/>
            <person name="Hosokawa M."/>
            <person name="Miyashita K."/>
            <person name="Thompson F.L."/>
            <person name="Niwa A."/>
            <person name="Sawabe T."/>
            <person name="Sawabe T."/>
        </authorList>
    </citation>
    <scope>NUCLEOTIDE SEQUENCE [LARGE SCALE GENOMIC DNA]</scope>
    <source>
        <strain evidence="2 3">JCM 19300</strain>
    </source>
</reference>
<dbReference type="PANTHER" id="PTHR37842">
    <property type="match status" value="1"/>
</dbReference>
<dbReference type="AlphaFoldDB" id="A0A090VHX0"/>
<dbReference type="InterPro" id="IPR017853">
    <property type="entry name" value="GH"/>
</dbReference>
<dbReference type="OrthoDB" id="8727830at2"/>
<sequence length="687" mass="79448">MQSLFNPILNMKKKYILSILLIVVLCFSCTKTVDESFYLVVGDNLSKVELNTIDDLKTDLQKVITSEVKVVSEKEAFPEHGTVFILGTPTSNALIQELAIQKNINLSTEIPGSRGGIWAKVNHKNHKNAIVIGGSDLQGLQYAIYDYSKDVLGIDPLEYWTGKTASKIDNEAVFNFTAKTIAPPKVPVLAYFENDVDELANYRGKLLEYDWETYTEMIDALVRMRYNAIQLFDMLGRPEFFIRPEYKKLKPDYQIDIDYIEKMIDYAQLKGMKVAVDFALGYQIHPMSADKADCWKTYKEDWLDAWRYYFEKTPLAKTDIFILRPRHQVWDWKYESTCGESKIDVFNEVYAAFGKLVDEYKPNASKVLVCYSDGMEMWNEGFRPPTDWTVLWSDHGFGDFEHLPNTTDNYEFGTYMHAGYWLNHTVHNPYPNKVETIMKEMFETYNADKFCLVNGQNFRPFLLNLEAYSAVCNNPDTFNADAFYKDWTSRYFSEAAAHHAIASMKYLHEAQEGRKGYVEHLWEIREAVSYLSNAPIRRPGKTPIPFDYNRVIGDYETTEHVAKNVQKALTEAEQGYQIEATDFYHAYVLLPAQLYNDLIAFETTLHSMTKLKNQFEKSKNVTFLNEAKALLPSAKAQLDVIYKHRASGDLDDKWKDWYAIKNRRQNNGFPTNDMLSAIKENLNKITP</sequence>
<gene>
    <name evidence="2" type="ORF">JCM19300_478</name>
</gene>
<dbReference type="Gene3D" id="3.20.20.520">
    <property type="entry name" value="Glycosyl hydrolase family 115"/>
    <property type="match status" value="1"/>
</dbReference>
<dbReference type="InterPro" id="IPR029018">
    <property type="entry name" value="Hex-like_dom2"/>
</dbReference>
<proteinExistence type="predicted"/>
<evidence type="ECO:0000256" key="1">
    <source>
        <dbReference type="ARBA" id="ARBA00022801"/>
    </source>
</evidence>
<keyword evidence="1" id="KW-0378">Hydrolase</keyword>
<dbReference type="EMBL" id="BBNQ01000018">
    <property type="protein sequence ID" value="GAL64341.1"/>
    <property type="molecule type" value="Genomic_DNA"/>
</dbReference>
<protein>
    <submittedName>
        <fullName evidence="2">Uncharacterized protein</fullName>
    </submittedName>
</protein>